<keyword evidence="2" id="KW-1185">Reference proteome</keyword>
<dbReference type="EMBL" id="JADCNL010000001">
    <property type="protein sequence ID" value="KAG0499552.1"/>
    <property type="molecule type" value="Genomic_DNA"/>
</dbReference>
<name>A0A835VHY3_VANPL</name>
<evidence type="ECO:0000313" key="2">
    <source>
        <dbReference type="Proteomes" id="UP000636800"/>
    </source>
</evidence>
<dbReference type="Proteomes" id="UP000636800">
    <property type="component" value="Chromosome 1"/>
</dbReference>
<reference evidence="1 2" key="1">
    <citation type="journal article" date="2020" name="Nat. Food">
        <title>A phased Vanilla planifolia genome enables genetic improvement of flavour and production.</title>
        <authorList>
            <person name="Hasing T."/>
            <person name="Tang H."/>
            <person name="Brym M."/>
            <person name="Khazi F."/>
            <person name="Huang T."/>
            <person name="Chambers A.H."/>
        </authorList>
    </citation>
    <scope>NUCLEOTIDE SEQUENCE [LARGE SCALE GENOMIC DNA]</scope>
    <source>
        <tissue evidence="1">Leaf</tissue>
    </source>
</reference>
<organism evidence="1 2">
    <name type="scientific">Vanilla planifolia</name>
    <name type="common">Vanilla</name>
    <dbReference type="NCBI Taxonomy" id="51239"/>
    <lineage>
        <taxon>Eukaryota</taxon>
        <taxon>Viridiplantae</taxon>
        <taxon>Streptophyta</taxon>
        <taxon>Embryophyta</taxon>
        <taxon>Tracheophyta</taxon>
        <taxon>Spermatophyta</taxon>
        <taxon>Magnoliopsida</taxon>
        <taxon>Liliopsida</taxon>
        <taxon>Asparagales</taxon>
        <taxon>Orchidaceae</taxon>
        <taxon>Vanilloideae</taxon>
        <taxon>Vanilleae</taxon>
        <taxon>Vanilla</taxon>
    </lineage>
</organism>
<dbReference type="AlphaFoldDB" id="A0A835VHY3"/>
<comment type="caution">
    <text evidence="1">The sequence shown here is derived from an EMBL/GenBank/DDBJ whole genome shotgun (WGS) entry which is preliminary data.</text>
</comment>
<protein>
    <submittedName>
        <fullName evidence="1">Uncharacterized protein</fullName>
    </submittedName>
</protein>
<accession>A0A835VHY3</accession>
<proteinExistence type="predicted"/>
<sequence>MAMDFHGRDAVQPPCFDGGDFVINASSESPPSVEKWPRELLPVKNCEPGMEAERRDGVLKKGYRGGRRGCFSKFSAHNSFLFSGEGILGSN</sequence>
<evidence type="ECO:0000313" key="1">
    <source>
        <dbReference type="EMBL" id="KAG0499552.1"/>
    </source>
</evidence>
<gene>
    <name evidence="1" type="ORF">HPP92_004243</name>
</gene>